<reference evidence="1 2" key="1">
    <citation type="submission" date="2019-05" db="EMBL/GenBank/DDBJ databases">
        <title>Another draft genome of Portunus trituberculatus and its Hox gene families provides insights of decapod evolution.</title>
        <authorList>
            <person name="Jeong J.-H."/>
            <person name="Song I."/>
            <person name="Kim S."/>
            <person name="Choi T."/>
            <person name="Kim D."/>
            <person name="Ryu S."/>
            <person name="Kim W."/>
        </authorList>
    </citation>
    <scope>NUCLEOTIDE SEQUENCE [LARGE SCALE GENOMIC DNA]</scope>
    <source>
        <tissue evidence="1">Muscle</tissue>
    </source>
</reference>
<protein>
    <submittedName>
        <fullName evidence="1">Uncharacterized protein</fullName>
    </submittedName>
</protein>
<dbReference type="EMBL" id="VSRR010016802">
    <property type="protein sequence ID" value="MPC59708.1"/>
    <property type="molecule type" value="Genomic_DNA"/>
</dbReference>
<accession>A0A5B7GRL9</accession>
<name>A0A5B7GRL9_PORTR</name>
<organism evidence="1 2">
    <name type="scientific">Portunus trituberculatus</name>
    <name type="common">Swimming crab</name>
    <name type="synonym">Neptunus trituberculatus</name>
    <dbReference type="NCBI Taxonomy" id="210409"/>
    <lineage>
        <taxon>Eukaryota</taxon>
        <taxon>Metazoa</taxon>
        <taxon>Ecdysozoa</taxon>
        <taxon>Arthropoda</taxon>
        <taxon>Crustacea</taxon>
        <taxon>Multicrustacea</taxon>
        <taxon>Malacostraca</taxon>
        <taxon>Eumalacostraca</taxon>
        <taxon>Eucarida</taxon>
        <taxon>Decapoda</taxon>
        <taxon>Pleocyemata</taxon>
        <taxon>Brachyura</taxon>
        <taxon>Eubrachyura</taxon>
        <taxon>Portunoidea</taxon>
        <taxon>Portunidae</taxon>
        <taxon>Portuninae</taxon>
        <taxon>Portunus</taxon>
    </lineage>
</organism>
<evidence type="ECO:0000313" key="2">
    <source>
        <dbReference type="Proteomes" id="UP000324222"/>
    </source>
</evidence>
<keyword evidence="2" id="KW-1185">Reference proteome</keyword>
<sequence>MCVGRTMVMDLSDR</sequence>
<proteinExistence type="predicted"/>
<comment type="caution">
    <text evidence="1">The sequence shown here is derived from an EMBL/GenBank/DDBJ whole genome shotgun (WGS) entry which is preliminary data.</text>
</comment>
<evidence type="ECO:0000313" key="1">
    <source>
        <dbReference type="EMBL" id="MPC59708.1"/>
    </source>
</evidence>
<dbReference type="Proteomes" id="UP000324222">
    <property type="component" value="Unassembled WGS sequence"/>
</dbReference>
<gene>
    <name evidence="1" type="ORF">E2C01_053735</name>
</gene>